<evidence type="ECO:0000313" key="2">
    <source>
        <dbReference type="EMBL" id="PRQ70722.1"/>
    </source>
</evidence>
<comment type="caution">
    <text evidence="2">The sequence shown here is derived from an EMBL/GenBank/DDBJ whole genome shotgun (WGS) entry which is preliminary data.</text>
</comment>
<dbReference type="EMBL" id="LCTV02000014">
    <property type="protein sequence ID" value="PRQ70722.1"/>
    <property type="molecule type" value="Genomic_DNA"/>
</dbReference>
<feature type="non-terminal residue" evidence="2">
    <location>
        <position position="1"/>
    </location>
</feature>
<feature type="compositionally biased region" description="Low complexity" evidence="1">
    <location>
        <begin position="57"/>
        <end position="72"/>
    </location>
</feature>
<feature type="compositionally biased region" description="Basic residues" evidence="1">
    <location>
        <begin position="74"/>
        <end position="87"/>
    </location>
</feature>
<feature type="region of interest" description="Disordered" evidence="1">
    <location>
        <begin position="22"/>
        <end position="142"/>
    </location>
</feature>
<evidence type="ECO:0000313" key="3">
    <source>
        <dbReference type="Proteomes" id="UP000239560"/>
    </source>
</evidence>
<proteinExistence type="predicted"/>
<evidence type="ECO:0000256" key="1">
    <source>
        <dbReference type="SAM" id="MobiDB-lite"/>
    </source>
</evidence>
<feature type="compositionally biased region" description="Low complexity" evidence="1">
    <location>
        <begin position="108"/>
        <end position="121"/>
    </location>
</feature>
<dbReference type="Proteomes" id="UP000239560">
    <property type="component" value="Unassembled WGS sequence"/>
</dbReference>
<name>A0A2S9ZY99_RHOTO</name>
<reference evidence="2 3" key="1">
    <citation type="journal article" date="2018" name="Elife">
        <title>Functional genomics of lipid metabolism in the oleaginous yeast Rhodosporidium toruloides.</title>
        <authorList>
            <person name="Coradetti S.T."/>
            <person name="Pinel D."/>
            <person name="Geiselman G."/>
            <person name="Ito M."/>
            <person name="Mondo S."/>
            <person name="Reilly M.C."/>
            <person name="Cheng Y.F."/>
            <person name="Bauer S."/>
            <person name="Grigoriev I."/>
            <person name="Gladden J.M."/>
            <person name="Simmons B.A."/>
            <person name="Brem R."/>
            <person name="Arkin A.P."/>
            <person name="Skerker J.M."/>
        </authorList>
    </citation>
    <scope>NUCLEOTIDE SEQUENCE [LARGE SCALE GENOMIC DNA]</scope>
    <source>
        <strain evidence="2 3">NBRC 0880</strain>
    </source>
</reference>
<organism evidence="2 3">
    <name type="scientific">Rhodotorula toruloides</name>
    <name type="common">Yeast</name>
    <name type="synonym">Rhodosporidium toruloides</name>
    <dbReference type="NCBI Taxonomy" id="5286"/>
    <lineage>
        <taxon>Eukaryota</taxon>
        <taxon>Fungi</taxon>
        <taxon>Dikarya</taxon>
        <taxon>Basidiomycota</taxon>
        <taxon>Pucciniomycotina</taxon>
        <taxon>Microbotryomycetes</taxon>
        <taxon>Sporidiobolales</taxon>
        <taxon>Sporidiobolaceae</taxon>
        <taxon>Rhodotorula</taxon>
    </lineage>
</organism>
<dbReference type="AlphaFoldDB" id="A0A2S9ZY99"/>
<gene>
    <name evidence="2" type="ORF">AAT19DRAFT_10879</name>
</gene>
<accession>A0A2S9ZY99</accession>
<sequence>PFRLLVSPLLFYSDTTPPDRAFLAPCQTLRQPPPRPRPLLRRTRGTNALPFLDHARSFPSSPSSSRPGQTRSHPPPRHPCRHARRPRSSLGPFDAQANPAALPPAPTPTSAATTHPFPSSTLAENVPVGGSGRVAQTPSERG</sequence>
<protein>
    <submittedName>
        <fullName evidence="2">Uncharacterized protein</fullName>
    </submittedName>
</protein>